<dbReference type="EMBL" id="KF796601">
    <property type="protein sequence ID" value="AHN97819.1"/>
    <property type="molecule type" value="Genomic_DNA"/>
</dbReference>
<reference evidence="1" key="1">
    <citation type="submission" date="2013-10" db="EMBL/GenBank/DDBJ databases">
        <title>Functional metagenomics reveals novel beta-galactosidases not predictable from gene sequences.</title>
        <authorList>
            <person name="Cheng J."/>
            <person name="Engel K."/>
            <person name="Romantsov T."/>
            <person name="Neufeld J.D."/>
            <person name="Rose D.R."/>
            <person name="Charles T.C."/>
        </authorList>
    </citation>
    <scope>NUCLEOTIDE SEQUENCE</scope>
</reference>
<protein>
    <submittedName>
        <fullName evidence="1">Heat shock protein</fullName>
    </submittedName>
</protein>
<evidence type="ECO:0000313" key="1">
    <source>
        <dbReference type="EMBL" id="AHN97819.1"/>
    </source>
</evidence>
<name>X2L7Z6_9BACT</name>
<organism evidence="1">
    <name type="scientific">uncultured bacterium lac111</name>
    <dbReference type="NCBI Taxonomy" id="1447235"/>
    <lineage>
        <taxon>Bacteria</taxon>
        <taxon>environmental samples</taxon>
    </lineage>
</organism>
<sequence length="282" mass="29906">MNFSTPVVHGRELASFSRCAELEQCMRTARGTFVADAFDMRPINKIGRVDSLHAAIAIALLSGCLDEATSTQTPTTARERWNQQAWPALGACVGCHGSQPALDFLAPNTVEGAYATVFEFQPPVIDVGAPSSSLLLTMGKHTGPALDPNSAAMVLGWLEAERDERVPDMGESVRVGPFLPVVGMTQTVELGVGGASITMFAEAGELGIYMSKLTLSGGGGVRVAHPLFVSRPRNPVIDETDRYADLDVVLAAGASLELGPAAFLSFATNEYLTIHFKTLEAP</sequence>
<proteinExistence type="predicted"/>
<keyword evidence="1" id="KW-0346">Stress response</keyword>
<dbReference type="AlphaFoldDB" id="X2L7Z6"/>
<accession>X2L7Z6</accession>